<accession>A0A812A0I1</accession>
<comment type="caution">
    <text evidence="1">The sequence shown here is derived from an EMBL/GenBank/DDBJ whole genome shotgun (WGS) entry which is preliminary data.</text>
</comment>
<name>A0A812A0I1_NYCPR</name>
<reference evidence="1" key="1">
    <citation type="submission" date="2020-12" db="EMBL/GenBank/DDBJ databases">
        <authorList>
            <consortium name="Molecular Ecology Group"/>
        </authorList>
    </citation>
    <scope>NUCLEOTIDE SEQUENCE</scope>
    <source>
        <strain evidence="1">TBG_1078</strain>
    </source>
</reference>
<proteinExistence type="predicted"/>
<dbReference type="AlphaFoldDB" id="A0A812A0I1"/>
<sequence length="78" mass="8521">MSTGILSPIKGGTLEEILKVLWVDMDHGKELMPYIDPIPWLAGPTNSYPLYSSCKGSDKRISGISIGFKSSLQDDFCA</sequence>
<evidence type="ECO:0000313" key="1">
    <source>
        <dbReference type="EMBL" id="CAD7694303.1"/>
    </source>
</evidence>
<keyword evidence="2" id="KW-1185">Reference proteome</keyword>
<protein>
    <submittedName>
        <fullName evidence="1">(raccoon dog) hypothetical protein</fullName>
    </submittedName>
</protein>
<dbReference type="Proteomes" id="UP000645828">
    <property type="component" value="Unassembled WGS sequence"/>
</dbReference>
<gene>
    <name evidence="1" type="ORF">NYPRO_LOCUS27095</name>
</gene>
<evidence type="ECO:0000313" key="2">
    <source>
        <dbReference type="Proteomes" id="UP000645828"/>
    </source>
</evidence>
<organism evidence="1 2">
    <name type="scientific">Nyctereutes procyonoides</name>
    <name type="common">Raccoon dog</name>
    <name type="synonym">Canis procyonoides</name>
    <dbReference type="NCBI Taxonomy" id="34880"/>
    <lineage>
        <taxon>Eukaryota</taxon>
        <taxon>Metazoa</taxon>
        <taxon>Chordata</taxon>
        <taxon>Craniata</taxon>
        <taxon>Vertebrata</taxon>
        <taxon>Euteleostomi</taxon>
        <taxon>Mammalia</taxon>
        <taxon>Eutheria</taxon>
        <taxon>Laurasiatheria</taxon>
        <taxon>Carnivora</taxon>
        <taxon>Caniformia</taxon>
        <taxon>Canidae</taxon>
        <taxon>Nyctereutes</taxon>
    </lineage>
</organism>
<dbReference type="EMBL" id="CAJHUB010000789">
    <property type="protein sequence ID" value="CAD7694303.1"/>
    <property type="molecule type" value="Genomic_DNA"/>
</dbReference>